<evidence type="ECO:0000256" key="5">
    <source>
        <dbReference type="SAM" id="Phobius"/>
    </source>
</evidence>
<gene>
    <name evidence="6" type="ORF">LOD99_11064</name>
</gene>
<feature type="transmembrane region" description="Helical" evidence="5">
    <location>
        <begin position="79"/>
        <end position="99"/>
    </location>
</feature>
<dbReference type="GO" id="GO:0005744">
    <property type="term" value="C:TIM23 mitochondrial import inner membrane translocase complex"/>
    <property type="evidence" value="ECO:0007669"/>
    <property type="project" value="TreeGrafter"/>
</dbReference>
<reference evidence="6 7" key="1">
    <citation type="journal article" date="2023" name="BMC Biol.">
        <title>The compact genome of the sponge Oopsacas minuta (Hexactinellida) is lacking key metazoan core genes.</title>
        <authorList>
            <person name="Santini S."/>
            <person name="Schenkelaars Q."/>
            <person name="Jourda C."/>
            <person name="Duchesne M."/>
            <person name="Belahbib H."/>
            <person name="Rocher C."/>
            <person name="Selva M."/>
            <person name="Riesgo A."/>
            <person name="Vervoort M."/>
            <person name="Leys S.P."/>
            <person name="Kodjabachian L."/>
            <person name="Le Bivic A."/>
            <person name="Borchiellini C."/>
            <person name="Claverie J.M."/>
            <person name="Renard E."/>
        </authorList>
    </citation>
    <scope>NUCLEOTIDE SEQUENCE [LARGE SCALE GENOMIC DNA]</scope>
    <source>
        <strain evidence="6">SPO-2</strain>
    </source>
</reference>
<dbReference type="GO" id="GO:0030150">
    <property type="term" value="P:protein import into mitochondrial matrix"/>
    <property type="evidence" value="ECO:0007669"/>
    <property type="project" value="TreeGrafter"/>
</dbReference>
<dbReference type="GO" id="GO:0008320">
    <property type="term" value="F:protein transmembrane transporter activity"/>
    <property type="evidence" value="ECO:0007669"/>
    <property type="project" value="TreeGrafter"/>
</dbReference>
<comment type="subcellular location">
    <subcellularLocation>
        <location evidence="1">Membrane</location>
        <topology evidence="1">Multi-pass membrane protein</topology>
    </subcellularLocation>
</comment>
<keyword evidence="4 5" id="KW-0472">Membrane</keyword>
<keyword evidence="2 5" id="KW-0812">Transmembrane</keyword>
<evidence type="ECO:0000256" key="1">
    <source>
        <dbReference type="ARBA" id="ARBA00004141"/>
    </source>
</evidence>
<sequence>MGSEEIDLAELPFSNDNSSLHDTNVLDSTRGSINMVSPIMPYHFNTNIIPSKPEYIFQLDTSRSRPFTLRLTYITGSGYITGLALGGSWGIVEGCIALFRLQDASRKVRITAMLNSITRRGPLFGNNLGILSMYFAFSEQIIRRFRNNQDNLNKVFAAIFAGTLWRCTKSLRATVIAGFFGGIVVGCYHLFDDSI</sequence>
<dbReference type="EMBL" id="JAKMXF010000094">
    <property type="protein sequence ID" value="KAI6658358.1"/>
    <property type="molecule type" value="Genomic_DNA"/>
</dbReference>
<dbReference type="Proteomes" id="UP001165289">
    <property type="component" value="Unassembled WGS sequence"/>
</dbReference>
<protein>
    <submittedName>
        <fullName evidence="6">Mitochondrial import inner membrane translocase subunit tim23-like</fullName>
    </submittedName>
</protein>
<evidence type="ECO:0000256" key="2">
    <source>
        <dbReference type="ARBA" id="ARBA00022692"/>
    </source>
</evidence>
<dbReference type="AlphaFoldDB" id="A0AAV7KBY7"/>
<evidence type="ECO:0000256" key="3">
    <source>
        <dbReference type="ARBA" id="ARBA00022989"/>
    </source>
</evidence>
<dbReference type="PANTHER" id="PTHR15371:SF0">
    <property type="entry name" value="SD19278P"/>
    <property type="match status" value="1"/>
</dbReference>
<evidence type="ECO:0000313" key="6">
    <source>
        <dbReference type="EMBL" id="KAI6658358.1"/>
    </source>
</evidence>
<proteinExistence type="predicted"/>
<organism evidence="6 7">
    <name type="scientific">Oopsacas minuta</name>
    <dbReference type="NCBI Taxonomy" id="111878"/>
    <lineage>
        <taxon>Eukaryota</taxon>
        <taxon>Metazoa</taxon>
        <taxon>Porifera</taxon>
        <taxon>Hexactinellida</taxon>
        <taxon>Hexasterophora</taxon>
        <taxon>Lyssacinosida</taxon>
        <taxon>Leucopsacidae</taxon>
        <taxon>Oopsacas</taxon>
    </lineage>
</organism>
<keyword evidence="7" id="KW-1185">Reference proteome</keyword>
<dbReference type="Pfam" id="PF02466">
    <property type="entry name" value="Tim17"/>
    <property type="match status" value="1"/>
</dbReference>
<feature type="transmembrane region" description="Helical" evidence="5">
    <location>
        <begin position="173"/>
        <end position="191"/>
    </location>
</feature>
<dbReference type="InterPro" id="IPR045238">
    <property type="entry name" value="Tim23-like"/>
</dbReference>
<keyword evidence="3 5" id="KW-1133">Transmembrane helix</keyword>
<dbReference type="PANTHER" id="PTHR15371">
    <property type="entry name" value="TIM23"/>
    <property type="match status" value="1"/>
</dbReference>
<accession>A0AAV7KBY7</accession>
<name>A0AAV7KBY7_9METZ</name>
<evidence type="ECO:0000313" key="7">
    <source>
        <dbReference type="Proteomes" id="UP001165289"/>
    </source>
</evidence>
<evidence type="ECO:0000256" key="4">
    <source>
        <dbReference type="ARBA" id="ARBA00023136"/>
    </source>
</evidence>
<comment type="caution">
    <text evidence="6">The sequence shown here is derived from an EMBL/GenBank/DDBJ whole genome shotgun (WGS) entry which is preliminary data.</text>
</comment>